<keyword evidence="7" id="KW-1185">Reference proteome</keyword>
<dbReference type="PROSITE" id="PS00211">
    <property type="entry name" value="ABC_TRANSPORTER_1"/>
    <property type="match status" value="1"/>
</dbReference>
<feature type="domain" description="ABC transporter" evidence="5">
    <location>
        <begin position="2"/>
        <end position="253"/>
    </location>
</feature>
<gene>
    <name evidence="6" type="ORF">GRH90_18545</name>
</gene>
<comment type="similarity">
    <text evidence="1">Belongs to the ABC transporter superfamily.</text>
</comment>
<name>A0A845SNF6_9GAMM</name>
<keyword evidence="4 6" id="KW-0067">ATP-binding</keyword>
<dbReference type="SUPFAM" id="SSF52540">
    <property type="entry name" value="P-loop containing nucleoside triphosphate hydrolases"/>
    <property type="match status" value="1"/>
</dbReference>
<dbReference type="PANTHER" id="PTHR43776:SF7">
    <property type="entry name" value="D,D-DIPEPTIDE TRANSPORT ATP-BINDING PROTEIN DDPF-RELATED"/>
    <property type="match status" value="1"/>
</dbReference>
<dbReference type="GO" id="GO:0055085">
    <property type="term" value="P:transmembrane transport"/>
    <property type="evidence" value="ECO:0007669"/>
    <property type="project" value="UniProtKB-ARBA"/>
</dbReference>
<dbReference type="GO" id="GO:0016887">
    <property type="term" value="F:ATP hydrolysis activity"/>
    <property type="evidence" value="ECO:0007669"/>
    <property type="project" value="InterPro"/>
</dbReference>
<evidence type="ECO:0000256" key="1">
    <source>
        <dbReference type="ARBA" id="ARBA00005417"/>
    </source>
</evidence>
<dbReference type="InterPro" id="IPR003593">
    <property type="entry name" value="AAA+_ATPase"/>
</dbReference>
<dbReference type="EMBL" id="WUBS01000014">
    <property type="protein sequence ID" value="NDL64737.1"/>
    <property type="molecule type" value="Genomic_DNA"/>
</dbReference>
<dbReference type="InterPro" id="IPR013563">
    <property type="entry name" value="Oligopep_ABC_C"/>
</dbReference>
<dbReference type="Pfam" id="PF00005">
    <property type="entry name" value="ABC_tran"/>
    <property type="match status" value="1"/>
</dbReference>
<dbReference type="InterPro" id="IPR017871">
    <property type="entry name" value="ABC_transporter-like_CS"/>
</dbReference>
<dbReference type="CDD" id="cd03257">
    <property type="entry name" value="ABC_NikE_OppD_transporters"/>
    <property type="match status" value="1"/>
</dbReference>
<dbReference type="GO" id="GO:0005524">
    <property type="term" value="F:ATP binding"/>
    <property type="evidence" value="ECO:0007669"/>
    <property type="project" value="UniProtKB-KW"/>
</dbReference>
<evidence type="ECO:0000313" key="7">
    <source>
        <dbReference type="Proteomes" id="UP000461443"/>
    </source>
</evidence>
<accession>A0A845SNF6</accession>
<keyword evidence="3" id="KW-0547">Nucleotide-binding</keyword>
<dbReference type="InterPro" id="IPR003439">
    <property type="entry name" value="ABC_transporter-like_ATP-bd"/>
</dbReference>
<dbReference type="PANTHER" id="PTHR43776">
    <property type="entry name" value="TRANSPORT ATP-BINDING PROTEIN"/>
    <property type="match status" value="1"/>
</dbReference>
<dbReference type="RefSeq" id="WP_162367450.1">
    <property type="nucleotide sequence ID" value="NZ_WUBS01000014.1"/>
</dbReference>
<dbReference type="PROSITE" id="PS50893">
    <property type="entry name" value="ABC_TRANSPORTER_2"/>
    <property type="match status" value="1"/>
</dbReference>
<dbReference type="Proteomes" id="UP000461443">
    <property type="component" value="Unassembled WGS sequence"/>
</dbReference>
<evidence type="ECO:0000256" key="3">
    <source>
        <dbReference type="ARBA" id="ARBA00022741"/>
    </source>
</evidence>
<dbReference type="NCBIfam" id="TIGR01727">
    <property type="entry name" value="oligo_HPY"/>
    <property type="match status" value="1"/>
</dbReference>
<dbReference type="InterPro" id="IPR050319">
    <property type="entry name" value="ABC_transp_ATP-bind"/>
</dbReference>
<dbReference type="FunFam" id="3.40.50.300:FF:000016">
    <property type="entry name" value="Oligopeptide ABC transporter ATP-binding component"/>
    <property type="match status" value="1"/>
</dbReference>
<comment type="caution">
    <text evidence="6">The sequence shown here is derived from an EMBL/GenBank/DDBJ whole genome shotgun (WGS) entry which is preliminary data.</text>
</comment>
<evidence type="ECO:0000313" key="6">
    <source>
        <dbReference type="EMBL" id="NDL64737.1"/>
    </source>
</evidence>
<evidence type="ECO:0000256" key="2">
    <source>
        <dbReference type="ARBA" id="ARBA00022448"/>
    </source>
</evidence>
<dbReference type="GO" id="GO:0015833">
    <property type="term" value="P:peptide transport"/>
    <property type="evidence" value="ECO:0007669"/>
    <property type="project" value="InterPro"/>
</dbReference>
<protein>
    <submittedName>
        <fullName evidence="6">ATP-binding cassette domain-containing protein</fullName>
    </submittedName>
</protein>
<reference evidence="6 7" key="1">
    <citation type="submission" date="2019-12" db="EMBL/GenBank/DDBJ databases">
        <authorList>
            <person name="Lee S.D."/>
        </authorList>
    </citation>
    <scope>NUCLEOTIDE SEQUENCE [LARGE SCALE GENOMIC DNA]</scope>
    <source>
        <strain evidence="6 7">SAP-6</strain>
    </source>
</reference>
<dbReference type="InterPro" id="IPR027417">
    <property type="entry name" value="P-loop_NTPase"/>
</dbReference>
<reference evidence="6 7" key="2">
    <citation type="submission" date="2020-02" db="EMBL/GenBank/DDBJ databases">
        <title>The new genus of Enterobacteriales.</title>
        <authorList>
            <person name="Kim I.S."/>
        </authorList>
    </citation>
    <scope>NUCLEOTIDE SEQUENCE [LARGE SCALE GENOMIC DNA]</scope>
    <source>
        <strain evidence="6 7">SAP-6</strain>
    </source>
</reference>
<dbReference type="SMART" id="SM00382">
    <property type="entry name" value="AAA"/>
    <property type="match status" value="1"/>
</dbReference>
<evidence type="ECO:0000256" key="4">
    <source>
        <dbReference type="ARBA" id="ARBA00022840"/>
    </source>
</evidence>
<dbReference type="Pfam" id="PF08352">
    <property type="entry name" value="oligo_HPY"/>
    <property type="match status" value="1"/>
</dbReference>
<organism evidence="6 7">
    <name type="scientific">Acerihabitans arboris</name>
    <dbReference type="NCBI Taxonomy" id="2691583"/>
    <lineage>
        <taxon>Bacteria</taxon>
        <taxon>Pseudomonadati</taxon>
        <taxon>Pseudomonadota</taxon>
        <taxon>Gammaproteobacteria</taxon>
        <taxon>Enterobacterales</taxon>
        <taxon>Pectobacteriaceae</taxon>
        <taxon>Acerihabitans</taxon>
    </lineage>
</organism>
<dbReference type="Gene3D" id="3.40.50.300">
    <property type="entry name" value="P-loop containing nucleotide triphosphate hydrolases"/>
    <property type="match status" value="1"/>
</dbReference>
<keyword evidence="2" id="KW-0813">Transport</keyword>
<proteinExistence type="inferred from homology"/>
<sequence length="336" mass="36364">MLEIQDLVVRYKTGTLLSRLRPGAVSHVDVLAGVSLHVPPGKTLGLIGESGSGKTTLGRAVIGLAPAARGSIQVNGRAPNDASDLSWRAIRRETGLIFQDPMAALDPRMTVEHLVTEPFTVNGREIKRRQEASRLLDLVGLPSLFLDRYPHQLSGGQARRVAVARALALRPKLIIADEPTAGLDLSVQGELLNLLTSLQHELGMSYLIITHNLAITRHVTDRIAIMYLGRIVETGPTDMVFRLPAHPYTRALLSAKSKHNLPGAGALAGEVPTLSRRPSGCEFHTRCPLATGLCRSAAPVLRPLSGEHQVSCHTPLINAQPKQAQPNRIIVKEMHP</sequence>
<dbReference type="AlphaFoldDB" id="A0A845SNF6"/>
<evidence type="ECO:0000259" key="5">
    <source>
        <dbReference type="PROSITE" id="PS50893"/>
    </source>
</evidence>